<protein>
    <submittedName>
        <fullName evidence="2">Uncharacterized protein</fullName>
    </submittedName>
</protein>
<keyword evidence="1" id="KW-1133">Transmembrane helix</keyword>
<comment type="caution">
    <text evidence="2">The sequence shown here is derived from an EMBL/GenBank/DDBJ whole genome shotgun (WGS) entry which is preliminary data.</text>
</comment>
<keyword evidence="3" id="KW-1185">Reference proteome</keyword>
<keyword evidence="1" id="KW-0472">Membrane</keyword>
<evidence type="ECO:0000256" key="1">
    <source>
        <dbReference type="SAM" id="Phobius"/>
    </source>
</evidence>
<feature type="transmembrane region" description="Helical" evidence="1">
    <location>
        <begin position="21"/>
        <end position="43"/>
    </location>
</feature>
<reference evidence="2" key="1">
    <citation type="submission" date="2021-09" db="EMBL/GenBank/DDBJ databases">
        <authorList>
            <person name="Wu T."/>
            <person name="Guo S.Z."/>
        </authorList>
    </citation>
    <scope>NUCLEOTIDE SEQUENCE</scope>
    <source>
        <strain evidence="2">RSS-23</strain>
    </source>
</reference>
<dbReference type="RefSeq" id="WP_223628318.1">
    <property type="nucleotide sequence ID" value="NZ_JAIQDJ010000002.1"/>
</dbReference>
<feature type="transmembrane region" description="Helical" evidence="1">
    <location>
        <begin position="146"/>
        <end position="164"/>
    </location>
</feature>
<feature type="transmembrane region" description="Helical" evidence="1">
    <location>
        <begin position="49"/>
        <end position="71"/>
    </location>
</feature>
<gene>
    <name evidence="2" type="ORF">K7B09_07155</name>
</gene>
<accession>A0ABS7TE53</accession>
<sequence>MTQLKREDFDTAAKMHSQRWFIYPFFGIHMLMFGLSGFLLAYAPEHADLTFLYLHGGIAIVVYIAFYLLIFGRDEIRWMFINAALGILGIYSQIGWLLARFGKNIDNYPWPVHVTPFLYYVLYTFLLRQFLLDITHSRDSQVRRKWVNNGYVLVSLAVYGGLLWRGG</sequence>
<dbReference type="Proteomes" id="UP001430290">
    <property type="component" value="Unassembled WGS sequence"/>
</dbReference>
<feature type="transmembrane region" description="Helical" evidence="1">
    <location>
        <begin position="117"/>
        <end position="134"/>
    </location>
</feature>
<proteinExistence type="predicted"/>
<dbReference type="EMBL" id="JAIQDJ010000002">
    <property type="protein sequence ID" value="MBZ4186107.1"/>
    <property type="molecule type" value="Genomic_DNA"/>
</dbReference>
<evidence type="ECO:0000313" key="3">
    <source>
        <dbReference type="Proteomes" id="UP001430290"/>
    </source>
</evidence>
<name>A0ABS7TE53_9GAMM</name>
<evidence type="ECO:0000313" key="2">
    <source>
        <dbReference type="EMBL" id="MBZ4186107.1"/>
    </source>
</evidence>
<keyword evidence="1" id="KW-0812">Transmembrane</keyword>
<organism evidence="2 3">
    <name type="scientific">Thermomonas beijingensis</name>
    <dbReference type="NCBI Taxonomy" id="2872701"/>
    <lineage>
        <taxon>Bacteria</taxon>
        <taxon>Pseudomonadati</taxon>
        <taxon>Pseudomonadota</taxon>
        <taxon>Gammaproteobacteria</taxon>
        <taxon>Lysobacterales</taxon>
        <taxon>Lysobacteraceae</taxon>
        <taxon>Thermomonas</taxon>
    </lineage>
</organism>
<feature type="transmembrane region" description="Helical" evidence="1">
    <location>
        <begin position="78"/>
        <end position="97"/>
    </location>
</feature>